<organism evidence="5 6">
    <name type="scientific">Fundulus heteroclitus</name>
    <name type="common">Killifish</name>
    <name type="synonym">Mummichog</name>
    <dbReference type="NCBI Taxonomy" id="8078"/>
    <lineage>
        <taxon>Eukaryota</taxon>
        <taxon>Metazoa</taxon>
        <taxon>Chordata</taxon>
        <taxon>Craniata</taxon>
        <taxon>Vertebrata</taxon>
        <taxon>Euteleostomi</taxon>
        <taxon>Actinopterygii</taxon>
        <taxon>Neopterygii</taxon>
        <taxon>Teleostei</taxon>
        <taxon>Neoteleostei</taxon>
        <taxon>Acanthomorphata</taxon>
        <taxon>Ovalentaria</taxon>
        <taxon>Atherinomorphae</taxon>
        <taxon>Cyprinodontiformes</taxon>
        <taxon>Fundulidae</taxon>
        <taxon>Fundulus</taxon>
    </lineage>
</organism>
<keyword evidence="3" id="KW-0393">Immunoglobulin domain</keyword>
<reference evidence="5" key="2">
    <citation type="submission" date="2025-09" db="UniProtKB">
        <authorList>
            <consortium name="Ensembl"/>
        </authorList>
    </citation>
    <scope>IDENTIFICATION</scope>
</reference>
<feature type="domain" description="Ig-like" evidence="4">
    <location>
        <begin position="22"/>
        <end position="114"/>
    </location>
</feature>
<evidence type="ECO:0000256" key="2">
    <source>
        <dbReference type="ARBA" id="ARBA00023136"/>
    </source>
</evidence>
<dbReference type="InterPro" id="IPR050504">
    <property type="entry name" value="IgSF_BTN/MOG"/>
</dbReference>
<dbReference type="Ensembl" id="ENSFHET00000028527.1">
    <property type="protein sequence ID" value="ENSFHEP00000019319.1"/>
    <property type="gene ID" value="ENSFHEG00000021224.1"/>
</dbReference>
<sequence length="156" mass="17551">GAHARKTRIKTITMNYPIGLIPSNYRHVKITIKEDEDVILPCSLKTIHEDDKSNFDWKMDDKDVLLYESGTVNPSTQHDQFRGRVSHFQNGEKSENASIKIIKTKVSDSGQYTCIDINQLPPEKLNQVVLTVVCMFSLCMRGFSPGTPASSHSPKT</sequence>
<dbReference type="STRING" id="8078.ENSFHEP00000019319"/>
<dbReference type="GO" id="GO:0050852">
    <property type="term" value="P:T cell receptor signaling pathway"/>
    <property type="evidence" value="ECO:0007669"/>
    <property type="project" value="TreeGrafter"/>
</dbReference>
<keyword evidence="6" id="KW-1185">Reference proteome</keyword>
<dbReference type="Proteomes" id="UP000265000">
    <property type="component" value="Unplaced"/>
</dbReference>
<dbReference type="PANTHER" id="PTHR24100">
    <property type="entry name" value="BUTYROPHILIN"/>
    <property type="match status" value="1"/>
</dbReference>
<proteinExistence type="predicted"/>
<evidence type="ECO:0000256" key="1">
    <source>
        <dbReference type="ARBA" id="ARBA00004370"/>
    </source>
</evidence>
<dbReference type="InterPro" id="IPR013106">
    <property type="entry name" value="Ig_V-set"/>
</dbReference>
<comment type="subcellular location">
    <subcellularLocation>
        <location evidence="1">Membrane</location>
    </subcellularLocation>
</comment>
<dbReference type="GO" id="GO:0005102">
    <property type="term" value="F:signaling receptor binding"/>
    <property type="evidence" value="ECO:0007669"/>
    <property type="project" value="TreeGrafter"/>
</dbReference>
<accession>A0A3Q2Q0N3</accession>
<evidence type="ECO:0000259" key="4">
    <source>
        <dbReference type="PROSITE" id="PS50835"/>
    </source>
</evidence>
<protein>
    <recommendedName>
        <fullName evidence="4">Ig-like domain-containing protein</fullName>
    </recommendedName>
</protein>
<name>A0A3Q2Q0N3_FUNHE</name>
<evidence type="ECO:0000313" key="6">
    <source>
        <dbReference type="Proteomes" id="UP000265000"/>
    </source>
</evidence>
<dbReference type="GO" id="GO:0001817">
    <property type="term" value="P:regulation of cytokine production"/>
    <property type="evidence" value="ECO:0007669"/>
    <property type="project" value="TreeGrafter"/>
</dbReference>
<dbReference type="SUPFAM" id="SSF48726">
    <property type="entry name" value="Immunoglobulin"/>
    <property type="match status" value="1"/>
</dbReference>
<dbReference type="Gene3D" id="2.60.40.10">
    <property type="entry name" value="Immunoglobulins"/>
    <property type="match status" value="1"/>
</dbReference>
<evidence type="ECO:0000256" key="3">
    <source>
        <dbReference type="ARBA" id="ARBA00023319"/>
    </source>
</evidence>
<dbReference type="GeneTree" id="ENSGT01150000287988"/>
<dbReference type="PROSITE" id="PS50835">
    <property type="entry name" value="IG_LIKE"/>
    <property type="match status" value="1"/>
</dbReference>
<keyword evidence="2" id="KW-0472">Membrane</keyword>
<dbReference type="InterPro" id="IPR013783">
    <property type="entry name" value="Ig-like_fold"/>
</dbReference>
<dbReference type="GO" id="GO:0009897">
    <property type="term" value="C:external side of plasma membrane"/>
    <property type="evidence" value="ECO:0007669"/>
    <property type="project" value="TreeGrafter"/>
</dbReference>
<reference evidence="5" key="1">
    <citation type="submission" date="2025-08" db="UniProtKB">
        <authorList>
            <consortium name="Ensembl"/>
        </authorList>
    </citation>
    <scope>IDENTIFICATION</scope>
</reference>
<dbReference type="InterPro" id="IPR007110">
    <property type="entry name" value="Ig-like_dom"/>
</dbReference>
<dbReference type="InterPro" id="IPR036179">
    <property type="entry name" value="Ig-like_dom_sf"/>
</dbReference>
<dbReference type="AlphaFoldDB" id="A0A3Q2Q0N3"/>
<evidence type="ECO:0000313" key="5">
    <source>
        <dbReference type="Ensembl" id="ENSFHEP00000019319.1"/>
    </source>
</evidence>
<dbReference type="Pfam" id="PF07686">
    <property type="entry name" value="V-set"/>
    <property type="match status" value="1"/>
</dbReference>